<protein>
    <submittedName>
        <fullName evidence="1">Uncharacterized protein</fullName>
    </submittedName>
</protein>
<gene>
    <name evidence="1" type="ORF">V6N11_034753</name>
</gene>
<reference evidence="1 2" key="1">
    <citation type="journal article" date="2024" name="G3 (Bethesda)">
        <title>Genome assembly of Hibiscus sabdariffa L. provides insights into metabolisms of medicinal natural products.</title>
        <authorList>
            <person name="Kim T."/>
        </authorList>
    </citation>
    <scope>NUCLEOTIDE SEQUENCE [LARGE SCALE GENOMIC DNA]</scope>
    <source>
        <strain evidence="1">TK-2024</strain>
        <tissue evidence="1">Old leaves</tissue>
    </source>
</reference>
<sequence length="122" mass="13009">MVRDNAASAGKSRLAGNMSDSAQLCHGRFTNSAPADAIVAALAGSECHQPGTASAVFVALGVIFGDSERGKGKGGRRSFDWQSWFTRFFLKELAVVDSTSRRIWFHFGYLGTDFGGKESKGG</sequence>
<organism evidence="1 2">
    <name type="scientific">Hibiscus sabdariffa</name>
    <name type="common">roselle</name>
    <dbReference type="NCBI Taxonomy" id="183260"/>
    <lineage>
        <taxon>Eukaryota</taxon>
        <taxon>Viridiplantae</taxon>
        <taxon>Streptophyta</taxon>
        <taxon>Embryophyta</taxon>
        <taxon>Tracheophyta</taxon>
        <taxon>Spermatophyta</taxon>
        <taxon>Magnoliopsida</taxon>
        <taxon>eudicotyledons</taxon>
        <taxon>Gunneridae</taxon>
        <taxon>Pentapetalae</taxon>
        <taxon>rosids</taxon>
        <taxon>malvids</taxon>
        <taxon>Malvales</taxon>
        <taxon>Malvaceae</taxon>
        <taxon>Malvoideae</taxon>
        <taxon>Hibiscus</taxon>
    </lineage>
</organism>
<dbReference type="Proteomes" id="UP001396334">
    <property type="component" value="Unassembled WGS sequence"/>
</dbReference>
<evidence type="ECO:0000313" key="2">
    <source>
        <dbReference type="Proteomes" id="UP001396334"/>
    </source>
</evidence>
<name>A0ABR2NRQ5_9ROSI</name>
<accession>A0ABR2NRQ5</accession>
<comment type="caution">
    <text evidence="1">The sequence shown here is derived from an EMBL/GenBank/DDBJ whole genome shotgun (WGS) entry which is preliminary data.</text>
</comment>
<evidence type="ECO:0000313" key="1">
    <source>
        <dbReference type="EMBL" id="KAK8978845.1"/>
    </source>
</evidence>
<keyword evidence="2" id="KW-1185">Reference proteome</keyword>
<dbReference type="EMBL" id="JBBPBN010000107">
    <property type="protein sequence ID" value="KAK8978845.1"/>
    <property type="molecule type" value="Genomic_DNA"/>
</dbReference>
<proteinExistence type="predicted"/>